<name>A0A7J7KN09_BUGNE</name>
<accession>A0A7J7KN09</accession>
<reference evidence="2" key="1">
    <citation type="submission" date="2020-06" db="EMBL/GenBank/DDBJ databases">
        <title>Draft genome of Bugula neritina, a colonial animal packing powerful symbionts and potential medicines.</title>
        <authorList>
            <person name="Rayko M."/>
        </authorList>
    </citation>
    <scope>NUCLEOTIDE SEQUENCE [LARGE SCALE GENOMIC DNA]</scope>
    <source>
        <strain evidence="2">Kwan_BN1</strain>
    </source>
</reference>
<feature type="compositionally biased region" description="Basic and acidic residues" evidence="1">
    <location>
        <begin position="74"/>
        <end position="86"/>
    </location>
</feature>
<dbReference type="Proteomes" id="UP000593567">
    <property type="component" value="Unassembled WGS sequence"/>
</dbReference>
<evidence type="ECO:0000313" key="3">
    <source>
        <dbReference type="Proteomes" id="UP000593567"/>
    </source>
</evidence>
<sequence length="86" mass="10091">MKLTPSSWHVPPALNLSIQIVKIKIKRNEYADEKYEILAKTIWKSNLHNQLMDFSNINTVYQSIKSNSKTQSSRKKEELRESINRS</sequence>
<proteinExistence type="predicted"/>
<evidence type="ECO:0000256" key="1">
    <source>
        <dbReference type="SAM" id="MobiDB-lite"/>
    </source>
</evidence>
<gene>
    <name evidence="2" type="ORF">EB796_002153</name>
</gene>
<keyword evidence="3" id="KW-1185">Reference proteome</keyword>
<evidence type="ECO:0000313" key="2">
    <source>
        <dbReference type="EMBL" id="KAF6039528.1"/>
    </source>
</evidence>
<dbReference type="AlphaFoldDB" id="A0A7J7KN09"/>
<feature type="region of interest" description="Disordered" evidence="1">
    <location>
        <begin position="66"/>
        <end position="86"/>
    </location>
</feature>
<protein>
    <submittedName>
        <fullName evidence="2">Uncharacterized protein</fullName>
    </submittedName>
</protein>
<comment type="caution">
    <text evidence="2">The sequence shown here is derived from an EMBL/GenBank/DDBJ whole genome shotgun (WGS) entry which is preliminary data.</text>
</comment>
<organism evidence="2 3">
    <name type="scientific">Bugula neritina</name>
    <name type="common">Brown bryozoan</name>
    <name type="synonym">Sertularia neritina</name>
    <dbReference type="NCBI Taxonomy" id="10212"/>
    <lineage>
        <taxon>Eukaryota</taxon>
        <taxon>Metazoa</taxon>
        <taxon>Spiralia</taxon>
        <taxon>Lophotrochozoa</taxon>
        <taxon>Bryozoa</taxon>
        <taxon>Gymnolaemata</taxon>
        <taxon>Cheilostomatida</taxon>
        <taxon>Flustrina</taxon>
        <taxon>Buguloidea</taxon>
        <taxon>Bugulidae</taxon>
        <taxon>Bugula</taxon>
    </lineage>
</organism>
<dbReference type="EMBL" id="VXIV02000243">
    <property type="protein sequence ID" value="KAF6039528.1"/>
    <property type="molecule type" value="Genomic_DNA"/>
</dbReference>